<name>A0A5C1EBC0_9RHOO</name>
<sequence>MAESPPVVTAASDHPLADPAGLRLALTAVAGVNPFKAVDALAGWLESLADSRSWRVDTLFGVLCALEDAARAPLAKLTRDYLWAPNLSRGEERRLASLNSDVWGLLVSRYEACLLRLESGHLEPGMGTLAAHLPVLVARLLHAQGALMRWSRYRYGPIAGDAWRRLGWAYGIAEREGVAAREVRLGPDATGVTSPVAEYLRVLILATSAPDGLRPLEIDLADRLVVHFLPHFHFSRESGADSVYWVDLALPEPPTRLAQEPLPAGSLRFFSPGNVLAAVQALIAQVELGHLPAQCDLDGRVTSALLLPVLQHLVVHWAPVPPLRGQQRHRVHARMAAVVGWESCCQVFSGASEAQVDKAASWVVEDISLGGCGASVVGREETLRVGTLVGLLPEEGSAWLLGVIRRYGRESDTVANVGVQTLSRHVQPVSLRAQGGERYGVVVAAVGLWLRDASRGNEARFVMRPGTFAADMPLETVIQGARVVLAPAALEESGSGYEIGRYRAHRAA</sequence>
<reference evidence="1 2" key="1">
    <citation type="submission" date="2017-07" db="EMBL/GenBank/DDBJ databases">
        <title>Complete genome sequence of Oryzomicrobium terrae TPP412.</title>
        <authorList>
            <person name="Chiu L.-W."/>
            <person name="Lo K.-J."/>
            <person name="Tsai Y.-M."/>
            <person name="Lin S.-S."/>
            <person name="Kuo C.-H."/>
            <person name="Liu C.-T."/>
        </authorList>
    </citation>
    <scope>NUCLEOTIDE SEQUENCE [LARGE SCALE GENOMIC DNA]</scope>
    <source>
        <strain evidence="1 2">TPP412</strain>
    </source>
</reference>
<gene>
    <name evidence="1" type="ORF">OTERR_26960</name>
</gene>
<dbReference type="EMBL" id="CP022579">
    <property type="protein sequence ID" value="QEL66172.1"/>
    <property type="molecule type" value="Genomic_DNA"/>
</dbReference>
<protein>
    <recommendedName>
        <fullName evidence="3">PilZ domain-containing protein</fullName>
    </recommendedName>
</protein>
<evidence type="ECO:0008006" key="3">
    <source>
        <dbReference type="Google" id="ProtNLM"/>
    </source>
</evidence>
<accession>A0A5C1EBC0</accession>
<dbReference type="RefSeq" id="WP_149426124.1">
    <property type="nucleotide sequence ID" value="NZ_CP022579.1"/>
</dbReference>
<proteinExistence type="predicted"/>
<evidence type="ECO:0000313" key="2">
    <source>
        <dbReference type="Proteomes" id="UP000323671"/>
    </source>
</evidence>
<dbReference type="AlphaFoldDB" id="A0A5C1EBC0"/>
<organism evidence="1 2">
    <name type="scientific">Oryzomicrobium terrae</name>
    <dbReference type="NCBI Taxonomy" id="1735038"/>
    <lineage>
        <taxon>Bacteria</taxon>
        <taxon>Pseudomonadati</taxon>
        <taxon>Pseudomonadota</taxon>
        <taxon>Betaproteobacteria</taxon>
        <taxon>Rhodocyclales</taxon>
        <taxon>Rhodocyclaceae</taxon>
        <taxon>Oryzomicrobium</taxon>
    </lineage>
</organism>
<evidence type="ECO:0000313" key="1">
    <source>
        <dbReference type="EMBL" id="QEL66172.1"/>
    </source>
</evidence>
<dbReference type="Proteomes" id="UP000323671">
    <property type="component" value="Chromosome"/>
</dbReference>
<keyword evidence="2" id="KW-1185">Reference proteome</keyword>
<dbReference type="KEGG" id="otr:OTERR_26960"/>